<reference evidence="1 2" key="1">
    <citation type="submission" date="2019-06" db="EMBL/GenBank/DDBJ databases">
        <title>Sequencing the genomes of 1000 actinobacteria strains.</title>
        <authorList>
            <person name="Klenk H.-P."/>
        </authorList>
    </citation>
    <scope>NUCLEOTIDE SEQUENCE [LARGE SCALE GENOMIC DNA]</scope>
    <source>
        <strain evidence="1 2">DSM 19560</strain>
    </source>
</reference>
<protein>
    <submittedName>
        <fullName evidence="1">Uncharacterized protein</fullName>
    </submittedName>
</protein>
<evidence type="ECO:0000313" key="2">
    <source>
        <dbReference type="Proteomes" id="UP000318297"/>
    </source>
</evidence>
<gene>
    <name evidence="1" type="ORF">BKA23_2090</name>
</gene>
<dbReference type="EMBL" id="VIVQ01000001">
    <property type="protein sequence ID" value="TWE13261.1"/>
    <property type="molecule type" value="Genomic_DNA"/>
</dbReference>
<organism evidence="1 2">
    <name type="scientific">Rudaeicoccus suwonensis</name>
    <dbReference type="NCBI Taxonomy" id="657409"/>
    <lineage>
        <taxon>Bacteria</taxon>
        <taxon>Bacillati</taxon>
        <taxon>Actinomycetota</taxon>
        <taxon>Actinomycetes</taxon>
        <taxon>Micrococcales</taxon>
        <taxon>Dermacoccaceae</taxon>
        <taxon>Rudaeicoccus</taxon>
    </lineage>
</organism>
<proteinExistence type="predicted"/>
<dbReference type="AlphaFoldDB" id="A0A561ECC8"/>
<comment type="caution">
    <text evidence="1">The sequence shown here is derived from an EMBL/GenBank/DDBJ whole genome shotgun (WGS) entry which is preliminary data.</text>
</comment>
<evidence type="ECO:0000313" key="1">
    <source>
        <dbReference type="EMBL" id="TWE13261.1"/>
    </source>
</evidence>
<dbReference type="Proteomes" id="UP000318297">
    <property type="component" value="Unassembled WGS sequence"/>
</dbReference>
<sequence>MVIALRDNDIRILTDDEGAPLGTIDVAEIDRRATLLAYRLATCSNDHDQVDDALAAELGQVGSEMFGFVAASALRMVVTSVLDPVLEVTDRLTEAGYLRADLRAGLADAYDNATATIGGDHIA</sequence>
<accession>A0A561ECC8</accession>
<keyword evidence="2" id="KW-1185">Reference proteome</keyword>
<name>A0A561ECC8_9MICO</name>